<gene>
    <name evidence="2" type="ORF">SEVIR_7G256200v2</name>
</gene>
<dbReference type="Proteomes" id="UP000298652">
    <property type="component" value="Chromosome 7"/>
</dbReference>
<dbReference type="EMBL" id="CM016558">
    <property type="protein sequence ID" value="TKW06693.1"/>
    <property type="molecule type" value="Genomic_DNA"/>
</dbReference>
<feature type="region of interest" description="Disordered" evidence="1">
    <location>
        <begin position="37"/>
        <end position="111"/>
    </location>
</feature>
<protein>
    <recommendedName>
        <fullName evidence="4">DUF834 domain-containing protein</fullName>
    </recommendedName>
</protein>
<dbReference type="AlphaFoldDB" id="A0A4U6TZI9"/>
<accession>A0A4U6TZI9</accession>
<evidence type="ECO:0000313" key="3">
    <source>
        <dbReference type="Proteomes" id="UP000298652"/>
    </source>
</evidence>
<evidence type="ECO:0008006" key="4">
    <source>
        <dbReference type="Google" id="ProtNLM"/>
    </source>
</evidence>
<reference evidence="2" key="1">
    <citation type="submission" date="2019-03" db="EMBL/GenBank/DDBJ databases">
        <title>WGS assembly of Setaria viridis.</title>
        <authorList>
            <person name="Huang P."/>
            <person name="Jenkins J."/>
            <person name="Grimwood J."/>
            <person name="Barry K."/>
            <person name="Healey A."/>
            <person name="Mamidi S."/>
            <person name="Sreedasyam A."/>
            <person name="Shu S."/>
            <person name="Feldman M."/>
            <person name="Wu J."/>
            <person name="Yu Y."/>
            <person name="Chen C."/>
            <person name="Johnson J."/>
            <person name="Rokhsar D."/>
            <person name="Baxter I."/>
            <person name="Schmutz J."/>
            <person name="Brutnell T."/>
            <person name="Kellogg E."/>
        </authorList>
    </citation>
    <scope>NUCLEOTIDE SEQUENCE [LARGE SCALE GENOMIC DNA]</scope>
</reference>
<evidence type="ECO:0000256" key="1">
    <source>
        <dbReference type="SAM" id="MobiDB-lite"/>
    </source>
</evidence>
<keyword evidence="3" id="KW-1185">Reference proteome</keyword>
<organism evidence="2 3">
    <name type="scientific">Setaria viridis</name>
    <name type="common">Green bristlegrass</name>
    <name type="synonym">Setaria italica subsp. viridis</name>
    <dbReference type="NCBI Taxonomy" id="4556"/>
    <lineage>
        <taxon>Eukaryota</taxon>
        <taxon>Viridiplantae</taxon>
        <taxon>Streptophyta</taxon>
        <taxon>Embryophyta</taxon>
        <taxon>Tracheophyta</taxon>
        <taxon>Spermatophyta</taxon>
        <taxon>Magnoliopsida</taxon>
        <taxon>Liliopsida</taxon>
        <taxon>Poales</taxon>
        <taxon>Poaceae</taxon>
        <taxon>PACMAD clade</taxon>
        <taxon>Panicoideae</taxon>
        <taxon>Panicodae</taxon>
        <taxon>Paniceae</taxon>
        <taxon>Cenchrinae</taxon>
        <taxon>Setaria</taxon>
    </lineage>
</organism>
<proteinExistence type="predicted"/>
<dbReference type="Gramene" id="TKW06693">
    <property type="protein sequence ID" value="TKW06693"/>
    <property type="gene ID" value="SEVIR_7G256200v2"/>
</dbReference>
<evidence type="ECO:0000313" key="2">
    <source>
        <dbReference type="EMBL" id="TKW06693.1"/>
    </source>
</evidence>
<name>A0A4U6TZI9_SETVI</name>
<sequence length="125" mass="13606">MAALPRAHRLQARPLRSGCIRTPAEISLPFLHLVTPAPEREEGWREREEGGRRRRGCNGAPGAAQRNDGGRANGTNDSVPIAHRLGGGDLDGEAAGLRRRRRRSEGISETATSGNLKLDEVLYFS</sequence>
<feature type="compositionally biased region" description="Basic and acidic residues" evidence="1">
    <location>
        <begin position="38"/>
        <end position="51"/>
    </location>
</feature>